<reference evidence="1" key="1">
    <citation type="submission" date="2022-04" db="EMBL/GenBank/DDBJ databases">
        <title>Chromosome-scale genome assembly of Holotrichia oblita Faldermann.</title>
        <authorList>
            <person name="Rongchong L."/>
        </authorList>
    </citation>
    <scope>NUCLEOTIDE SEQUENCE</scope>
    <source>
        <strain evidence="1">81SQS9</strain>
    </source>
</reference>
<sequence>MAMDIWIYQLFVIPYSHFGFYNENVTVIDMKERDIYTKDLIGLKTLDKAGKLVLITVPGIDHFMWHKNLTIVDKYILPYLD</sequence>
<accession>A0ACB9TGL8</accession>
<comment type="caution">
    <text evidence="1">The sequence shown here is derived from an EMBL/GenBank/DDBJ whole genome shotgun (WGS) entry which is preliminary data.</text>
</comment>
<dbReference type="EMBL" id="CM043017">
    <property type="protein sequence ID" value="KAI4465820.1"/>
    <property type="molecule type" value="Genomic_DNA"/>
</dbReference>
<dbReference type="Proteomes" id="UP001056778">
    <property type="component" value="Chromosome 3"/>
</dbReference>
<evidence type="ECO:0000313" key="2">
    <source>
        <dbReference type="Proteomes" id="UP001056778"/>
    </source>
</evidence>
<organism evidence="1 2">
    <name type="scientific">Holotrichia oblita</name>
    <name type="common">Chafer beetle</name>
    <dbReference type="NCBI Taxonomy" id="644536"/>
    <lineage>
        <taxon>Eukaryota</taxon>
        <taxon>Metazoa</taxon>
        <taxon>Ecdysozoa</taxon>
        <taxon>Arthropoda</taxon>
        <taxon>Hexapoda</taxon>
        <taxon>Insecta</taxon>
        <taxon>Pterygota</taxon>
        <taxon>Neoptera</taxon>
        <taxon>Endopterygota</taxon>
        <taxon>Coleoptera</taxon>
        <taxon>Polyphaga</taxon>
        <taxon>Scarabaeiformia</taxon>
        <taxon>Scarabaeidae</taxon>
        <taxon>Melolonthinae</taxon>
        <taxon>Holotrichia</taxon>
    </lineage>
</organism>
<keyword evidence="2" id="KW-1185">Reference proteome</keyword>
<name>A0ACB9TGL8_HOLOL</name>
<gene>
    <name evidence="1" type="ORF">MML48_3g00006468</name>
</gene>
<proteinExistence type="predicted"/>
<evidence type="ECO:0000313" key="1">
    <source>
        <dbReference type="EMBL" id="KAI4465820.1"/>
    </source>
</evidence>
<protein>
    <submittedName>
        <fullName evidence="1">Palmitoyl-protein thioesterase/dolichyldiphosphatase 1</fullName>
    </submittedName>
</protein>